<comment type="similarity">
    <text evidence="1">Belongs to the SUN family.</text>
</comment>
<evidence type="ECO:0000313" key="4">
    <source>
        <dbReference type="Proteomes" id="UP000187283"/>
    </source>
</evidence>
<evidence type="ECO:0000313" key="3">
    <source>
        <dbReference type="EMBL" id="OMJ17204.1"/>
    </source>
</evidence>
<evidence type="ECO:0000256" key="1">
    <source>
        <dbReference type="ARBA" id="ARBA00010579"/>
    </source>
</evidence>
<feature type="compositionally biased region" description="Basic and acidic residues" evidence="2">
    <location>
        <begin position="77"/>
        <end position="97"/>
    </location>
</feature>
<feature type="region of interest" description="Disordered" evidence="2">
    <location>
        <begin position="1"/>
        <end position="261"/>
    </location>
</feature>
<dbReference type="Pfam" id="PF03856">
    <property type="entry name" value="SUN"/>
    <property type="match status" value="1"/>
</dbReference>
<gene>
    <name evidence="3" type="ORF">AYI70_g6131</name>
</gene>
<reference evidence="3 4" key="1">
    <citation type="submission" date="2017-01" db="EMBL/GenBank/DDBJ databases">
        <authorList>
            <person name="Mah S.A."/>
            <person name="Swanson W.J."/>
            <person name="Moy G.W."/>
            <person name="Vacquier V.D."/>
        </authorList>
    </citation>
    <scope>NUCLEOTIDE SEQUENCE [LARGE SCALE GENOMIC DNA]</scope>
    <source>
        <strain evidence="3 4">GSMNP</strain>
    </source>
</reference>
<evidence type="ECO:0000256" key="2">
    <source>
        <dbReference type="SAM" id="MobiDB-lite"/>
    </source>
</evidence>
<dbReference type="InterPro" id="IPR053088">
    <property type="entry name" value="Beta-glucosidase/SUN-like"/>
</dbReference>
<dbReference type="PANTHER" id="PTHR31654">
    <property type="entry name" value="SECRETED BETA-GLUCOSIDASE ADG3-RELATED"/>
    <property type="match status" value="1"/>
</dbReference>
<protein>
    <submittedName>
        <fullName evidence="3">Putative secreted beta-glucosidase adg3</fullName>
    </submittedName>
</protein>
<dbReference type="InterPro" id="IPR005556">
    <property type="entry name" value="SUN"/>
</dbReference>
<dbReference type="EMBL" id="LSSN01002110">
    <property type="protein sequence ID" value="OMJ17204.1"/>
    <property type="molecule type" value="Genomic_DNA"/>
</dbReference>
<dbReference type="AlphaFoldDB" id="A0A1R1XRI2"/>
<feature type="compositionally biased region" description="Low complexity" evidence="2">
    <location>
        <begin position="130"/>
        <end position="143"/>
    </location>
</feature>
<name>A0A1R1XRI2_9FUNG</name>
<keyword evidence="4" id="KW-1185">Reference proteome</keyword>
<dbReference type="Proteomes" id="UP000187283">
    <property type="component" value="Unassembled WGS sequence"/>
</dbReference>
<accession>A0A1R1XRI2</accession>
<organism evidence="3 4">
    <name type="scientific">Smittium culicis</name>
    <dbReference type="NCBI Taxonomy" id="133412"/>
    <lineage>
        <taxon>Eukaryota</taxon>
        <taxon>Fungi</taxon>
        <taxon>Fungi incertae sedis</taxon>
        <taxon>Zoopagomycota</taxon>
        <taxon>Kickxellomycotina</taxon>
        <taxon>Harpellomycetes</taxon>
        <taxon>Harpellales</taxon>
        <taxon>Legeriomycetaceae</taxon>
        <taxon>Smittium</taxon>
    </lineage>
</organism>
<proteinExistence type="inferred from homology"/>
<dbReference type="PANTHER" id="PTHR31654:SF0">
    <property type="entry name" value="SECRETED BETA-GLUCOSIDASE ADG3-RELATED"/>
    <property type="match status" value="1"/>
</dbReference>
<feature type="compositionally biased region" description="Basic and acidic residues" evidence="2">
    <location>
        <begin position="106"/>
        <end position="129"/>
    </location>
</feature>
<feature type="compositionally biased region" description="Low complexity" evidence="2">
    <location>
        <begin position="62"/>
        <end position="76"/>
    </location>
</feature>
<feature type="compositionally biased region" description="Basic and acidic residues" evidence="2">
    <location>
        <begin position="167"/>
        <end position="177"/>
    </location>
</feature>
<sequence>MKRIDTKTSSSQSKLRNKNVKKKTYIKNKRLTRPISYAKRQDDNVDVNVKSQYQDSVKPLADNDSQSSSDLPNSSSDDSKLTVDRYQDETDLKDQNKDGANSGRGNSRDNSRGTKYQESHSDSKKEKENSSSNIPSDDNSSGNRKTKYKDNSSQNGGPGSSSTNDANEGRENNRNTDRVNNNQDNSQPDGSTGNTSDQDKDKNNKPSSGNSSPSSEDGKGDSSTENAGNPGSSSGSGVSEGAPVETGNDGDSAPSGLCKFPWAQGNNENVYPITPQEMNAGWAMSPDQECKKGTWCPYACAPGYYSTQWDPSATLYNGAGSMNGGLYCDNNGVLQKPFPDLPYCKQGVFNAIIRNTLSQPVSACQTVYPGNEAMIIPSVAQPGSTVPLNVVPNTYWLGTSSQFYVNLAGSTEKQCIWGNPDKPVGNWGPYIFGAGQAKDGNTYISVQYNPLYSEVGFKTTDTYNVEIKCLSGFCNFPEPKVCKCEKGVCSVENGCTVTLVGDAKAEFVIY</sequence>
<feature type="compositionally biased region" description="Low complexity" evidence="2">
    <location>
        <begin position="225"/>
        <end position="244"/>
    </location>
</feature>
<feature type="compositionally biased region" description="Basic residues" evidence="2">
    <location>
        <begin position="15"/>
        <end position="32"/>
    </location>
</feature>
<feature type="compositionally biased region" description="Polar residues" evidence="2">
    <location>
        <begin position="186"/>
        <end position="196"/>
    </location>
</feature>
<feature type="compositionally biased region" description="Low complexity" evidence="2">
    <location>
        <begin position="205"/>
        <end position="215"/>
    </location>
</feature>
<dbReference type="OrthoDB" id="5554151at2759"/>
<feature type="compositionally biased region" description="Low complexity" evidence="2">
    <location>
        <begin position="151"/>
        <end position="164"/>
    </location>
</feature>
<comment type="caution">
    <text evidence="3">The sequence shown here is derived from an EMBL/GenBank/DDBJ whole genome shotgun (WGS) entry which is preliminary data.</text>
</comment>
<dbReference type="STRING" id="133412.A0A1R1XRI2"/>